<evidence type="ECO:0000313" key="2">
    <source>
        <dbReference type="EMBL" id="PCH37941.1"/>
    </source>
</evidence>
<proteinExistence type="predicted"/>
<feature type="transmembrane region" description="Helical" evidence="1">
    <location>
        <begin position="47"/>
        <end position="71"/>
    </location>
</feature>
<dbReference type="Proteomes" id="UP000218811">
    <property type="component" value="Unassembled WGS sequence"/>
</dbReference>
<protein>
    <submittedName>
        <fullName evidence="2">Uncharacterized protein</fullName>
    </submittedName>
</protein>
<evidence type="ECO:0000313" key="3">
    <source>
        <dbReference type="Proteomes" id="UP000218811"/>
    </source>
</evidence>
<keyword evidence="1" id="KW-0812">Transmembrane</keyword>
<keyword evidence="1" id="KW-1133">Transmembrane helix</keyword>
<name>A0A2H3J7M4_WOLCO</name>
<reference evidence="2 3" key="1">
    <citation type="journal article" date="2012" name="Science">
        <title>The Paleozoic origin of enzymatic lignin decomposition reconstructed from 31 fungal genomes.</title>
        <authorList>
            <person name="Floudas D."/>
            <person name="Binder M."/>
            <person name="Riley R."/>
            <person name="Barry K."/>
            <person name="Blanchette R.A."/>
            <person name="Henrissat B."/>
            <person name="Martinez A.T."/>
            <person name="Otillar R."/>
            <person name="Spatafora J.W."/>
            <person name="Yadav J.S."/>
            <person name="Aerts A."/>
            <person name="Benoit I."/>
            <person name="Boyd A."/>
            <person name="Carlson A."/>
            <person name="Copeland A."/>
            <person name="Coutinho P.M."/>
            <person name="de Vries R.P."/>
            <person name="Ferreira P."/>
            <person name="Findley K."/>
            <person name="Foster B."/>
            <person name="Gaskell J."/>
            <person name="Glotzer D."/>
            <person name="Gorecki P."/>
            <person name="Heitman J."/>
            <person name="Hesse C."/>
            <person name="Hori C."/>
            <person name="Igarashi K."/>
            <person name="Jurgens J.A."/>
            <person name="Kallen N."/>
            <person name="Kersten P."/>
            <person name="Kohler A."/>
            <person name="Kuees U."/>
            <person name="Kumar T.K.A."/>
            <person name="Kuo A."/>
            <person name="LaButti K."/>
            <person name="Larrondo L.F."/>
            <person name="Lindquist E."/>
            <person name="Ling A."/>
            <person name="Lombard V."/>
            <person name="Lucas S."/>
            <person name="Lundell T."/>
            <person name="Martin R."/>
            <person name="McLaughlin D.J."/>
            <person name="Morgenstern I."/>
            <person name="Morin E."/>
            <person name="Murat C."/>
            <person name="Nagy L.G."/>
            <person name="Nolan M."/>
            <person name="Ohm R.A."/>
            <person name="Patyshakuliyeva A."/>
            <person name="Rokas A."/>
            <person name="Ruiz-Duenas F.J."/>
            <person name="Sabat G."/>
            <person name="Salamov A."/>
            <person name="Samejima M."/>
            <person name="Schmutz J."/>
            <person name="Slot J.C."/>
            <person name="St John F."/>
            <person name="Stenlid J."/>
            <person name="Sun H."/>
            <person name="Sun S."/>
            <person name="Syed K."/>
            <person name="Tsang A."/>
            <person name="Wiebenga A."/>
            <person name="Young D."/>
            <person name="Pisabarro A."/>
            <person name="Eastwood D.C."/>
            <person name="Martin F."/>
            <person name="Cullen D."/>
            <person name="Grigoriev I.V."/>
            <person name="Hibbett D.S."/>
        </authorList>
    </citation>
    <scope>NUCLEOTIDE SEQUENCE [LARGE SCALE GENOMIC DNA]</scope>
    <source>
        <strain evidence="2 3">MD-104</strain>
    </source>
</reference>
<dbReference type="AlphaFoldDB" id="A0A2H3J7M4"/>
<keyword evidence="3" id="KW-1185">Reference proteome</keyword>
<keyword evidence="1" id="KW-0472">Membrane</keyword>
<dbReference type="EMBL" id="KB467942">
    <property type="protein sequence ID" value="PCH37941.1"/>
    <property type="molecule type" value="Genomic_DNA"/>
</dbReference>
<gene>
    <name evidence="2" type="ORF">WOLCODRAFT_148898</name>
</gene>
<sequence>MPSAVETGYFFPPPVLTADRCFCCIHSAWQRFLVFTPSLVPFPSRPSLMFCLVPGVSVVFLPMPLYGGIVLSSLSLCGTREAEGYQPSLHPHLFGA</sequence>
<accession>A0A2H3J7M4</accession>
<organism evidence="2 3">
    <name type="scientific">Wolfiporia cocos (strain MD-104)</name>
    <name type="common">Brown rot fungus</name>
    <dbReference type="NCBI Taxonomy" id="742152"/>
    <lineage>
        <taxon>Eukaryota</taxon>
        <taxon>Fungi</taxon>
        <taxon>Dikarya</taxon>
        <taxon>Basidiomycota</taxon>
        <taxon>Agaricomycotina</taxon>
        <taxon>Agaricomycetes</taxon>
        <taxon>Polyporales</taxon>
        <taxon>Phaeolaceae</taxon>
        <taxon>Wolfiporia</taxon>
    </lineage>
</organism>
<evidence type="ECO:0000256" key="1">
    <source>
        <dbReference type="SAM" id="Phobius"/>
    </source>
</evidence>